<protein>
    <submittedName>
        <fullName evidence="1">Uncharacterized protein</fullName>
    </submittedName>
</protein>
<dbReference type="EMBL" id="FMYG01000003">
    <property type="protein sequence ID" value="SDC16803.1"/>
    <property type="molecule type" value="Genomic_DNA"/>
</dbReference>
<dbReference type="RefSeq" id="WP_058231986.1">
    <property type="nucleotide sequence ID" value="NZ_FMYG01000003.1"/>
</dbReference>
<evidence type="ECO:0000313" key="1">
    <source>
        <dbReference type="EMBL" id="SDC16803.1"/>
    </source>
</evidence>
<name>A0A1G6JDS6_9MICO</name>
<reference evidence="1 2" key="1">
    <citation type="submission" date="2016-09" db="EMBL/GenBank/DDBJ databases">
        <authorList>
            <person name="Capua I."/>
            <person name="De Benedictis P."/>
            <person name="Joannis T."/>
            <person name="Lombin L.H."/>
            <person name="Cattoli G."/>
        </authorList>
    </citation>
    <scope>NUCLEOTIDE SEQUENCE [LARGE SCALE GENOMIC DNA]</scope>
    <source>
        <strain evidence="1 2">NIO-1002</strain>
    </source>
</reference>
<accession>A0A1G6JDS6</accession>
<dbReference type="AlphaFoldDB" id="A0A1G6JDS6"/>
<proteinExistence type="predicted"/>
<gene>
    <name evidence="1" type="ORF">SAMN05216418_1793</name>
</gene>
<evidence type="ECO:0000313" key="2">
    <source>
        <dbReference type="Proteomes" id="UP000183203"/>
    </source>
</evidence>
<sequence>MAFDSAPFRALAEQDYYSLPLSDRASLEYYYSAHLVSAGERSSAPQDLWCQHAADIDDLLERANRLPWAEAAALRAQAAAWIEQQHVCPLNNYQRARVEHMLDVMRA</sequence>
<dbReference type="Proteomes" id="UP000183203">
    <property type="component" value="Unassembled WGS sequence"/>
</dbReference>
<organism evidence="1 2">
    <name type="scientific">Microbacterium enclense</name>
    <dbReference type="NCBI Taxonomy" id="993073"/>
    <lineage>
        <taxon>Bacteria</taxon>
        <taxon>Bacillati</taxon>
        <taxon>Actinomycetota</taxon>
        <taxon>Actinomycetes</taxon>
        <taxon>Micrococcales</taxon>
        <taxon>Microbacteriaceae</taxon>
        <taxon>Microbacterium</taxon>
    </lineage>
</organism>